<dbReference type="InterPro" id="IPR046541">
    <property type="entry name" value="DUF6606"/>
</dbReference>
<gene>
    <name evidence="11" type="ORF">JAAARDRAFT_132359</name>
</gene>
<evidence type="ECO:0000256" key="6">
    <source>
        <dbReference type="ARBA" id="ARBA00022807"/>
    </source>
</evidence>
<dbReference type="GO" id="GO:0006508">
    <property type="term" value="P:proteolysis"/>
    <property type="evidence" value="ECO:0007669"/>
    <property type="project" value="UniProtKB-KW"/>
</dbReference>
<keyword evidence="5" id="KW-0378">Hydrolase</keyword>
<feature type="domain" description="DUF3645" evidence="9">
    <location>
        <begin position="2346"/>
        <end position="2378"/>
    </location>
</feature>
<dbReference type="HOGENOM" id="CLU_000211_1_0_1"/>
<evidence type="ECO:0000256" key="5">
    <source>
        <dbReference type="ARBA" id="ARBA00022801"/>
    </source>
</evidence>
<name>A0A067Q189_9AGAM</name>
<feature type="domain" description="DUF3638" evidence="8">
    <location>
        <begin position="2008"/>
        <end position="2227"/>
    </location>
</feature>
<protein>
    <recommendedName>
        <fullName evidence="2">ubiquitinyl hydrolase 1</fullName>
        <ecNumber evidence="2">3.4.19.12</ecNumber>
    </recommendedName>
</protein>
<evidence type="ECO:0000259" key="9">
    <source>
        <dbReference type="Pfam" id="PF12359"/>
    </source>
</evidence>
<organism evidence="11 12">
    <name type="scientific">Jaapia argillacea MUCL 33604</name>
    <dbReference type="NCBI Taxonomy" id="933084"/>
    <lineage>
        <taxon>Eukaryota</taxon>
        <taxon>Fungi</taxon>
        <taxon>Dikarya</taxon>
        <taxon>Basidiomycota</taxon>
        <taxon>Agaricomycotina</taxon>
        <taxon>Agaricomycetes</taxon>
        <taxon>Agaricomycetidae</taxon>
        <taxon>Jaapiales</taxon>
        <taxon>Jaapiaceae</taxon>
        <taxon>Jaapia</taxon>
    </lineage>
</organism>
<dbReference type="InParanoid" id="A0A067Q189"/>
<dbReference type="STRING" id="933084.A0A067Q189"/>
<feature type="domain" description="DUF6606" evidence="10">
    <location>
        <begin position="10"/>
        <end position="274"/>
    </location>
</feature>
<dbReference type="Pfam" id="PF12359">
    <property type="entry name" value="DUF3645"/>
    <property type="match status" value="1"/>
</dbReference>
<evidence type="ECO:0000256" key="7">
    <source>
        <dbReference type="SAM" id="Coils"/>
    </source>
</evidence>
<dbReference type="Pfam" id="PF12340">
    <property type="entry name" value="DUF3638"/>
    <property type="match status" value="1"/>
</dbReference>
<keyword evidence="6" id="KW-0788">Thiol protease</keyword>
<dbReference type="PANTHER" id="PTHR13367">
    <property type="entry name" value="UBIQUITIN THIOESTERASE"/>
    <property type="match status" value="1"/>
</dbReference>
<dbReference type="PANTHER" id="PTHR13367:SF34">
    <property type="match status" value="1"/>
</dbReference>
<dbReference type="InterPro" id="IPR027417">
    <property type="entry name" value="P-loop_NTPase"/>
</dbReference>
<keyword evidence="3" id="KW-0645">Protease</keyword>
<evidence type="ECO:0000256" key="3">
    <source>
        <dbReference type="ARBA" id="ARBA00022670"/>
    </source>
</evidence>
<dbReference type="InterPro" id="IPR051346">
    <property type="entry name" value="OTU_Deubiquitinase"/>
</dbReference>
<sequence length="3080" mass="348490">MDRPNSLDYIVHHVFLPPKLPQGDDQHQANDLALCERTMECAKAYSKSLSPEAQLRWAPIVRMLENLKTSQRFSALATQDILASVQRMGPGDIVVLLIRAQNAGLIIRKFVNKTVFESFEVSPPNASVMETEGKLLCSYPGPAIAVPNDIVEDRAFQEELSSFLSHMDVDVLDSTPTTIKARSAVVETRDTPHPRYITQLLTGILRGMGAPEDVNRIRKRIADEVLWNDVKLPWRRSPLWLVIRVALQTSLCENGNDHTEYKAFMIFMMARILRAALDQGYASDVLFCMRAKVARRLLKLGSSTPGFVLSEAKTIGEAVGALLQQRWSAVQREQMASADWRPHQLDIIADTQLSLSNSRAYLTKVMRPGPIKPKLFKFTPPQVIPRIRGIESLTPSTLSAAFSGNSFVPLADFEEGIQGGIDEWVENHLVDESACPTVAAWITEYYKAAQELYTPNSEDWSIMLLTLFDLWMALDKLAVAQCPLLRDYSPDVPIRLLEALLLRTAESITRASAIIGYLRWRHRFGRLGSVFSGSTAPDSFPVRFFEASLELKHLKSRIETSAKEDKKRKLEELQEKNARYHSNMAKADELSHQYSITERGDTRHAKKQCSKCNYERLARQSITPHEWPLPKNELHAKTAVFELACPVPFAVWREMTYKILHDVCTPRRLWMIHCSAKVELRHYEGLRKFASGDRIRRITLGSLTKSFLNSHYKKPAIPARETEVCVNNALQLAPFDISLQAFLEHPFSNCDTGESCKLHLPQASPYLNLQYALDGTDHTSNHILANQTDCHRDLSLHEYIAFAGLRSGHRLQWMNILREITARSLSFHREEVLTLTAMAIWQIGPLSPDDAWDWHVDLTSSQFGLALLRQLRGLLSSIQANWLETVTMRIIIILISRILVATSDPDVIAASYPILQLARETSLRWMRQLVTKLQGCEADDVIKEFQLRVCEVAAACRSTYDIGPVHMPIVMESIHDVAIAIECGIVVFENTPSGGKSVPIHMEKLLARDRRLSHSLEPLLRERIHADRTTLDKAVNAVWPAYRPGSTWLHLPSPNSQWISSSTASVDGESQHVHLNLLNGQLLVDGKPLGRLPETIVNHPTYARIFGGKIFDIIPSDLAGFDFATRSLVYGYTVYFRLEDGEDLLIRTRRGAQQLQLIPHAVMRGDFPHLLVEHRAHWLDLLSGEMEFRPLDSLWSSSPDNWWTNFSTYGASVMHRKAPHETLQLIDVRSPTFKMVSSIFRPIESPEYLIATCCGTQSSFSIDLHRYRLSFFLNDRQELECTNLSGRVIDKDQSIGSFVGLRSRLVLRDNLPVGTKTLPSRCLIIPIGEVRVKRHSHHVHVTVDTGSQNHVRFHQYAVDPHLGRLVGNVSLGGKLYKVLLHAVSSHCLPDPLTGYTGTEEALREMSSASCRSFQKLDESASELLRRIGSLTPIREYYPSHLKAMQKTNWWDELSPLAQHHGFHALSDSARHHAESLRILQVNKSDAADSPSNRSTTSASTVLLRRASLRNANYYPRGPTDNLELGAGDVEYISRDFLNTSTTEEESLAANFSSMILRQPLYLATSFHILDTFKTWGDISGPRNDSQVTLSYCRDWMEQDLSQTWLTLYCLCRTAQSEFQLAFTLCAMAYGPNRAQVRTFVPTLLSFATVPQFRAIHPPPWPSYDFARGTSPRKRELLDIAGSCAVTFKENLVCEIKKLDHETKAEYNRRRYSHYESSCKSEAEKATDLLMAQWPCEEPSCPSTRFKFLDIHRLLGIIRPLFLAWYRNADLHRYLQKVEKVLDDARDSTAYSARAYIFHRRLPSAPPSTCSPKSGTVTIQWLFECDAPDPPPLPETLGVPPAQRGYHTAVPTSDLRSLIDDFQSNSTSSLHRLYGEKLERSLQALEILPMPYSLEDLLFHRKVCVDHFEHLFSLIRRSLSPSNSLHDAALTAGVWPRITTLSLLRQLALTSCLRLTSQWRRTLSAFAAATILNQRSQRLISCYLLGNREELMKELENMGSLDEYSVVPPDWLLIQIDGDFLARPLQLRVAEEMISPSLRQNMVLQLNMGEGKTSVIVPLVASTLADGLCLARVVVLKPLANQMFQLLVQRLSGLTNRQIFYLPFSRSVAVASKQASLHVRGLYETCMQVRGVLVVQPEHILSFKLMGIDRLLSAKSSEERNIAKHLLDSQLWLESHSRDVLDESDEILRSNFQLIYTRGEPRPLEHHPDRWTTIQQVFALVRKHAPRIQQKYPSGADVTTTQCGSHPSIRILEVDAGEALIAAVVEDVMAGGLMNCCFEAFPNDARQVVARFIQCENIADDEAGTMEEFCGDTGLWKSLLLLRGLFGHGILLYVLRERRWRVDYGLHLARSLLAVPYRAKDVPSPRAEFGHPDVAILLTCMSYYYGGLSEDDLDVCFDRLFKLDNPKLEYDRWVRADSSMPEGLHQLSGVNLKDIELRKEILVPHFQRNHAIIDFYLSQVVFPKEAKEFPEKLTTSSWDMACSKSHFTTGFSGTNENQYLLPTSIAQCDPLDQLSTNAKVMTYLLRPENNSYICPSVGAGGCISGKALLELVVRQTPEIRVLLDVGAQILEMTNCQVAKHWLSMLLEVQAAVFFDDDDDLVVITRDGTIESFVSSSYNQQLDKCVVYLDDAHTRGTDLKLPRDSRAAVTLGPKVTKDRLIQGCMRLRKLGFGQTVMFFAPLEVDRKIREAARKPSEQVSSRDVLRWTMLETCTDIQRQAPHWAQQGVDFFRRNSAWKELSTSNDASLTALGRAWVLPEARELESMYGIPNIRIQGSSETALHNFSLDIPEIHDRCMLLGTSSLSHQRTDEEQEREVAHEMEREQQVQRPPKATAAPHKIHRDVDKFVVSGVLPRGSPAFRSPFLPLSGARRAHEDPWSPRLLATDDFLTSVKTSSIYLNDYLRPVQWIISSSHGGSLVLVIVSPYEANDLLPKIRQYRKVHLHQYTPRVTQAMEPVDDLKLHCIPPTPPSWVAPEPILVAQLNLCAGQLYVADYQAYLLLCEFLGIYTPDLQSVDGIQWQGDGFINPEHRRRLTNRTNSPFTHSPLPYLKELIGLRRKGMTYTPTHLGKILHSRFLSPDDF</sequence>
<keyword evidence="12" id="KW-1185">Reference proteome</keyword>
<dbReference type="EC" id="3.4.19.12" evidence="2"/>
<feature type="coiled-coil region" evidence="7">
    <location>
        <begin position="556"/>
        <end position="590"/>
    </location>
</feature>
<dbReference type="GO" id="GO:0004843">
    <property type="term" value="F:cysteine-type deubiquitinase activity"/>
    <property type="evidence" value="ECO:0007669"/>
    <property type="project" value="UniProtKB-EC"/>
</dbReference>
<reference evidence="12" key="1">
    <citation type="journal article" date="2014" name="Proc. Natl. Acad. Sci. U.S.A.">
        <title>Extensive sampling of basidiomycete genomes demonstrates inadequacy of the white-rot/brown-rot paradigm for wood decay fungi.</title>
        <authorList>
            <person name="Riley R."/>
            <person name="Salamov A.A."/>
            <person name="Brown D.W."/>
            <person name="Nagy L.G."/>
            <person name="Floudas D."/>
            <person name="Held B.W."/>
            <person name="Levasseur A."/>
            <person name="Lombard V."/>
            <person name="Morin E."/>
            <person name="Otillar R."/>
            <person name="Lindquist E.A."/>
            <person name="Sun H."/>
            <person name="LaButti K.M."/>
            <person name="Schmutz J."/>
            <person name="Jabbour D."/>
            <person name="Luo H."/>
            <person name="Baker S.E."/>
            <person name="Pisabarro A.G."/>
            <person name="Walton J.D."/>
            <person name="Blanchette R.A."/>
            <person name="Henrissat B."/>
            <person name="Martin F."/>
            <person name="Cullen D."/>
            <person name="Hibbett D.S."/>
            <person name="Grigoriev I.V."/>
        </authorList>
    </citation>
    <scope>NUCLEOTIDE SEQUENCE [LARGE SCALE GENOMIC DNA]</scope>
    <source>
        <strain evidence="12">MUCL 33604</strain>
    </source>
</reference>
<dbReference type="InterPro" id="IPR022099">
    <property type="entry name" value="DUF3638"/>
</dbReference>
<keyword evidence="7" id="KW-0175">Coiled coil</keyword>
<evidence type="ECO:0000256" key="2">
    <source>
        <dbReference type="ARBA" id="ARBA00012759"/>
    </source>
</evidence>
<dbReference type="EMBL" id="KL197722">
    <property type="protein sequence ID" value="KDQ56356.1"/>
    <property type="molecule type" value="Genomic_DNA"/>
</dbReference>
<evidence type="ECO:0000256" key="4">
    <source>
        <dbReference type="ARBA" id="ARBA00022786"/>
    </source>
</evidence>
<accession>A0A067Q189</accession>
<keyword evidence="4" id="KW-0833">Ubl conjugation pathway</keyword>
<dbReference type="OrthoDB" id="3182339at2759"/>
<evidence type="ECO:0000259" key="8">
    <source>
        <dbReference type="Pfam" id="PF12340"/>
    </source>
</evidence>
<evidence type="ECO:0000313" key="11">
    <source>
        <dbReference type="EMBL" id="KDQ56356.1"/>
    </source>
</evidence>
<evidence type="ECO:0000313" key="12">
    <source>
        <dbReference type="Proteomes" id="UP000027265"/>
    </source>
</evidence>
<evidence type="ECO:0000259" key="10">
    <source>
        <dbReference type="Pfam" id="PF20255"/>
    </source>
</evidence>
<dbReference type="InterPro" id="IPR022105">
    <property type="entry name" value="DUF3645"/>
</dbReference>
<comment type="catalytic activity">
    <reaction evidence="1">
        <text>Thiol-dependent hydrolysis of ester, thioester, amide, peptide and isopeptide bonds formed by the C-terminal Gly of ubiquitin (a 76-residue protein attached to proteins as an intracellular targeting signal).</text>
        <dbReference type="EC" id="3.4.19.12"/>
    </reaction>
</comment>
<proteinExistence type="predicted"/>
<evidence type="ECO:0000256" key="1">
    <source>
        <dbReference type="ARBA" id="ARBA00000707"/>
    </source>
</evidence>
<dbReference type="Proteomes" id="UP000027265">
    <property type="component" value="Unassembled WGS sequence"/>
</dbReference>
<dbReference type="Pfam" id="PF20255">
    <property type="entry name" value="DUF6606"/>
    <property type="match status" value="1"/>
</dbReference>
<dbReference type="SUPFAM" id="SSF52540">
    <property type="entry name" value="P-loop containing nucleoside triphosphate hydrolases"/>
    <property type="match status" value="1"/>
</dbReference>